<comment type="cofactor">
    <cofactor evidence="1">
        <name>Mo-molybdopterin</name>
        <dbReference type="ChEBI" id="CHEBI:71302"/>
    </cofactor>
</comment>
<dbReference type="RefSeq" id="WP_184883292.1">
    <property type="nucleotide sequence ID" value="NZ_BOOV01000005.1"/>
</dbReference>
<evidence type="ECO:0000256" key="1">
    <source>
        <dbReference type="ARBA" id="ARBA00001924"/>
    </source>
</evidence>
<keyword evidence="3" id="KW-0479">Metal-binding</keyword>
<dbReference type="PANTHER" id="PTHR19372">
    <property type="entry name" value="SULFITE REDUCTASE"/>
    <property type="match status" value="1"/>
</dbReference>
<dbReference type="GO" id="GO:0008482">
    <property type="term" value="F:sulfite oxidase activity"/>
    <property type="evidence" value="ECO:0007669"/>
    <property type="project" value="TreeGrafter"/>
</dbReference>
<reference evidence="8 9" key="1">
    <citation type="submission" date="2020-08" db="EMBL/GenBank/DDBJ databases">
        <title>Sequencing the genomes of 1000 actinobacteria strains.</title>
        <authorList>
            <person name="Klenk H.-P."/>
        </authorList>
    </citation>
    <scope>NUCLEOTIDE SEQUENCE [LARGE SCALE GENOMIC DNA]</scope>
    <source>
        <strain evidence="8 9">DSM 45784</strain>
    </source>
</reference>
<keyword evidence="9" id="KW-1185">Reference proteome</keyword>
<sequence length="389" mass="42168">MDLDDPTRTQPAEPTTAADRTTKPTVPTGPRPLTPIVKPLPPDLFVVHGSTAETRWESMRGQGLHTPNDRFFVRNHTGTPLIDAERWRLRLHGSGLREPLSLTYGDLLSLGSATADVAIECAGNGRSFFASQQGTPTAGVPWRLGGVGVARWHGVPLRTVLELAGVTGDAVDVMPRGLDAPYVEDGVDHGRVRRPLPVAKAMGDVLIAFEMNGRTLPPDHGFPARLVVPGWSGIASIKWLGDIEVSATPLTSPWNTRFYRVFGPGHAEDGDPLTVQGVRSAFELPWEATLRAGRRHVLHGRSWSGKGRVVEVEVSVDGGGTWARARARVPRRPGVWTRWRFAWTPPGPGAYVLMARATDETGAGQPDEAAFNTLGYQFDGVVRHPVTVV</sequence>
<dbReference type="Proteomes" id="UP000542210">
    <property type="component" value="Unassembled WGS sequence"/>
</dbReference>
<dbReference type="PANTHER" id="PTHR19372:SF7">
    <property type="entry name" value="SULFITE OXIDASE, MITOCHONDRIAL"/>
    <property type="match status" value="1"/>
</dbReference>
<evidence type="ECO:0000259" key="7">
    <source>
        <dbReference type="Pfam" id="PF03404"/>
    </source>
</evidence>
<evidence type="ECO:0000256" key="4">
    <source>
        <dbReference type="ARBA" id="ARBA00023002"/>
    </source>
</evidence>
<proteinExistence type="predicted"/>
<protein>
    <submittedName>
        <fullName evidence="8">DMSO/TMAO reductase YedYZ molybdopterin-dependent catalytic subunit</fullName>
    </submittedName>
</protein>
<dbReference type="InterPro" id="IPR005066">
    <property type="entry name" value="MoCF_OxRdtse_dimer"/>
</dbReference>
<evidence type="ECO:0000259" key="6">
    <source>
        <dbReference type="Pfam" id="PF00174"/>
    </source>
</evidence>
<keyword evidence="4" id="KW-0560">Oxidoreductase</keyword>
<feature type="compositionally biased region" description="Pro residues" evidence="5">
    <location>
        <begin position="27"/>
        <end position="38"/>
    </location>
</feature>
<name>A0A7W7G9Q7_9ACTN</name>
<evidence type="ECO:0000313" key="9">
    <source>
        <dbReference type="Proteomes" id="UP000542210"/>
    </source>
</evidence>
<accession>A0A7W7G9Q7</accession>
<dbReference type="SUPFAM" id="SSF56524">
    <property type="entry name" value="Oxidoreductase molybdopterin-binding domain"/>
    <property type="match status" value="1"/>
</dbReference>
<evidence type="ECO:0000256" key="2">
    <source>
        <dbReference type="ARBA" id="ARBA00022505"/>
    </source>
</evidence>
<dbReference type="Pfam" id="PF03404">
    <property type="entry name" value="Mo-co_dimer"/>
    <property type="match status" value="1"/>
</dbReference>
<comment type="caution">
    <text evidence="8">The sequence shown here is derived from an EMBL/GenBank/DDBJ whole genome shotgun (WGS) entry which is preliminary data.</text>
</comment>
<dbReference type="Gene3D" id="2.60.40.650">
    <property type="match status" value="1"/>
</dbReference>
<dbReference type="GO" id="GO:0043546">
    <property type="term" value="F:molybdopterin cofactor binding"/>
    <property type="evidence" value="ECO:0007669"/>
    <property type="project" value="TreeGrafter"/>
</dbReference>
<dbReference type="Gene3D" id="3.90.420.10">
    <property type="entry name" value="Oxidoreductase, molybdopterin-binding domain"/>
    <property type="match status" value="1"/>
</dbReference>
<dbReference type="InterPro" id="IPR000572">
    <property type="entry name" value="OxRdtase_Mopterin-bd_dom"/>
</dbReference>
<dbReference type="GO" id="GO:0030151">
    <property type="term" value="F:molybdenum ion binding"/>
    <property type="evidence" value="ECO:0007669"/>
    <property type="project" value="InterPro"/>
</dbReference>
<evidence type="ECO:0000256" key="5">
    <source>
        <dbReference type="SAM" id="MobiDB-lite"/>
    </source>
</evidence>
<organism evidence="8 9">
    <name type="scientific">Sphaerisporangium siamense</name>
    <dbReference type="NCBI Taxonomy" id="795645"/>
    <lineage>
        <taxon>Bacteria</taxon>
        <taxon>Bacillati</taxon>
        <taxon>Actinomycetota</taxon>
        <taxon>Actinomycetes</taxon>
        <taxon>Streptosporangiales</taxon>
        <taxon>Streptosporangiaceae</taxon>
        <taxon>Sphaerisporangium</taxon>
    </lineage>
</organism>
<dbReference type="EMBL" id="JACHND010000001">
    <property type="protein sequence ID" value="MBB4703088.1"/>
    <property type="molecule type" value="Genomic_DNA"/>
</dbReference>
<dbReference type="InterPro" id="IPR014756">
    <property type="entry name" value="Ig_E-set"/>
</dbReference>
<dbReference type="SUPFAM" id="SSF81296">
    <property type="entry name" value="E set domains"/>
    <property type="match status" value="1"/>
</dbReference>
<evidence type="ECO:0000313" key="8">
    <source>
        <dbReference type="EMBL" id="MBB4703088.1"/>
    </source>
</evidence>
<feature type="domain" description="Oxidoreductase molybdopterin-binding" evidence="6">
    <location>
        <begin position="76"/>
        <end position="254"/>
    </location>
</feature>
<feature type="domain" description="Moybdenum cofactor oxidoreductase dimerisation" evidence="7">
    <location>
        <begin position="295"/>
        <end position="376"/>
    </location>
</feature>
<dbReference type="AlphaFoldDB" id="A0A7W7G9Q7"/>
<dbReference type="InterPro" id="IPR036374">
    <property type="entry name" value="OxRdtase_Mopterin-bd_sf"/>
</dbReference>
<dbReference type="Pfam" id="PF00174">
    <property type="entry name" value="Oxidored_molyb"/>
    <property type="match status" value="1"/>
</dbReference>
<gene>
    <name evidence="8" type="ORF">BJ982_004632</name>
</gene>
<dbReference type="PRINTS" id="PR00407">
    <property type="entry name" value="EUMOPTERIN"/>
</dbReference>
<dbReference type="CDD" id="cd02110">
    <property type="entry name" value="SO_family_Moco_dimer"/>
    <property type="match status" value="1"/>
</dbReference>
<dbReference type="GO" id="GO:0020037">
    <property type="term" value="F:heme binding"/>
    <property type="evidence" value="ECO:0007669"/>
    <property type="project" value="TreeGrafter"/>
</dbReference>
<keyword evidence="2" id="KW-0500">Molybdenum</keyword>
<evidence type="ECO:0000256" key="3">
    <source>
        <dbReference type="ARBA" id="ARBA00022723"/>
    </source>
</evidence>
<dbReference type="InterPro" id="IPR008335">
    <property type="entry name" value="Mopterin_OxRdtase_euk"/>
</dbReference>
<feature type="region of interest" description="Disordered" evidence="5">
    <location>
        <begin position="1"/>
        <end position="38"/>
    </location>
</feature>
<dbReference type="GO" id="GO:0006790">
    <property type="term" value="P:sulfur compound metabolic process"/>
    <property type="evidence" value="ECO:0007669"/>
    <property type="project" value="TreeGrafter"/>
</dbReference>